<protein>
    <submittedName>
        <fullName evidence="1">Uncharacterized protein</fullName>
    </submittedName>
</protein>
<organism evidence="1 2">
    <name type="scientific">Nannocystis pusilla</name>
    <dbReference type="NCBI Taxonomy" id="889268"/>
    <lineage>
        <taxon>Bacteria</taxon>
        <taxon>Pseudomonadati</taxon>
        <taxon>Myxococcota</taxon>
        <taxon>Polyangia</taxon>
        <taxon>Nannocystales</taxon>
        <taxon>Nannocystaceae</taxon>
        <taxon>Nannocystis</taxon>
    </lineage>
</organism>
<comment type="caution">
    <text evidence="1">The sequence shown here is derived from an EMBL/GenBank/DDBJ whole genome shotgun (WGS) entry which is preliminary data.</text>
</comment>
<reference evidence="1" key="1">
    <citation type="submission" date="2022-11" db="EMBL/GenBank/DDBJ databases">
        <title>Minimal conservation of predation-associated metabolite biosynthetic gene clusters underscores biosynthetic potential of Myxococcota including descriptions for ten novel species: Archangium lansinium sp. nov., Myxococcus landrumus sp. nov., Nannocystis bai.</title>
        <authorList>
            <person name="Ahearne A."/>
            <person name="Stevens C."/>
            <person name="Phillips K."/>
        </authorList>
    </citation>
    <scope>NUCLEOTIDE SEQUENCE</scope>
    <source>
        <strain evidence="1">Na p29</strain>
    </source>
</reference>
<sequence length="230" mass="23900">MLRVTGRVVAVEDLARVLAAVAVPALDHLGDLLGHAARRAADGVAAAQAHHRVGGVQAEHHVLGDVAGLERQRDDVAADPLQALAQLGVALAADPLVALDEGREARLGPLACRQRAVHRLAAEHRLAPDLELEAVRVAGVVGDVEDVIEAGVAARRDVVGARQREQLLVGQVAQVLDAEQTVGRDGFDLTGPGQAVVALVAVVAHHQQVALGHGPLPTLRAPARGSRFVL</sequence>
<dbReference type="AlphaFoldDB" id="A0A9X3IW97"/>
<dbReference type="EMBL" id="JAPNKE010000002">
    <property type="protein sequence ID" value="MCY1006221.1"/>
    <property type="molecule type" value="Genomic_DNA"/>
</dbReference>
<accession>A0A9X3IW97</accession>
<keyword evidence="2" id="KW-1185">Reference proteome</keyword>
<name>A0A9X3IW97_9BACT</name>
<gene>
    <name evidence="1" type="ORF">OV079_11745</name>
</gene>
<evidence type="ECO:0000313" key="1">
    <source>
        <dbReference type="EMBL" id="MCY1006221.1"/>
    </source>
</evidence>
<evidence type="ECO:0000313" key="2">
    <source>
        <dbReference type="Proteomes" id="UP001150924"/>
    </source>
</evidence>
<proteinExistence type="predicted"/>
<dbReference type="Proteomes" id="UP001150924">
    <property type="component" value="Unassembled WGS sequence"/>
</dbReference>